<accession>A0A9Q5G459</accession>
<dbReference type="EMBL" id="WCGB01000065">
    <property type="protein sequence ID" value="NRN92373.1"/>
    <property type="molecule type" value="Genomic_DNA"/>
</dbReference>
<dbReference type="AlphaFoldDB" id="A0A9Q5G459"/>
<organism evidence="1 2">
    <name type="scientific">Lactobacillus helveticus</name>
    <name type="common">Lactobacillus suntoryeus</name>
    <dbReference type="NCBI Taxonomy" id="1587"/>
    <lineage>
        <taxon>Bacteria</taxon>
        <taxon>Bacillati</taxon>
        <taxon>Bacillota</taxon>
        <taxon>Bacilli</taxon>
        <taxon>Lactobacillales</taxon>
        <taxon>Lactobacillaceae</taxon>
        <taxon>Lactobacillus</taxon>
    </lineage>
</organism>
<comment type="caution">
    <text evidence="1">The sequence shown here is derived from an EMBL/GenBank/DDBJ whole genome shotgun (WGS) entry which is preliminary data.</text>
</comment>
<dbReference type="Gene3D" id="2.30.30.110">
    <property type="match status" value="1"/>
</dbReference>
<reference evidence="1" key="1">
    <citation type="submission" date="2019-09" db="EMBL/GenBank/DDBJ databases">
        <title>Comparative genomic analysis of Lactobacillus helveticus.</title>
        <authorList>
            <person name="Zhang H."/>
            <person name="Chen Y."/>
            <person name="Zhong Z."/>
        </authorList>
    </citation>
    <scope>NUCLEOTIDE SEQUENCE</scope>
    <source>
        <strain evidence="1">IMAU50013</strain>
    </source>
</reference>
<name>A0A9Q5G459_LACHE</name>
<proteinExistence type="predicted"/>
<evidence type="ECO:0000313" key="2">
    <source>
        <dbReference type="Proteomes" id="UP000601587"/>
    </source>
</evidence>
<evidence type="ECO:0008006" key="3">
    <source>
        <dbReference type="Google" id="ProtNLM"/>
    </source>
</evidence>
<dbReference type="InterPro" id="IPR011067">
    <property type="entry name" value="Plasmid_toxin/cell-grow_inhib"/>
</dbReference>
<dbReference type="Proteomes" id="UP000601587">
    <property type="component" value="Unassembled WGS sequence"/>
</dbReference>
<evidence type="ECO:0000313" key="1">
    <source>
        <dbReference type="EMBL" id="NRN92373.1"/>
    </source>
</evidence>
<dbReference type="SUPFAM" id="SSF50118">
    <property type="entry name" value="Cell growth inhibitor/plasmid maintenance toxic component"/>
    <property type="match status" value="1"/>
</dbReference>
<protein>
    <recommendedName>
        <fullName evidence="3">Type II toxin-antitoxin system PemK/MazF family toxin</fullName>
    </recommendedName>
</protein>
<gene>
    <name evidence="1" type="ORF">IMAU50013_01939</name>
</gene>
<sequence length="55" mass="6164">MAKFNVHQGDIIMIDAEPHAGHEMGGHNPEEGNIRRRYLVVSRYQYNAKSGLVVG</sequence>